<dbReference type="Proteomes" id="UP000199729">
    <property type="component" value="Chromosome"/>
</dbReference>
<organism evidence="1 2">
    <name type="scientific">Vitreoscilla filiformis</name>
    <dbReference type="NCBI Taxonomy" id="63"/>
    <lineage>
        <taxon>Bacteria</taxon>
        <taxon>Pseudomonadati</taxon>
        <taxon>Pseudomonadota</taxon>
        <taxon>Betaproteobacteria</taxon>
        <taxon>Neisseriales</taxon>
        <taxon>Neisseriaceae</taxon>
        <taxon>Vitreoscilla</taxon>
    </lineage>
</organism>
<keyword evidence="2" id="KW-1185">Reference proteome</keyword>
<proteinExistence type="predicted"/>
<evidence type="ECO:0000313" key="1">
    <source>
        <dbReference type="EMBL" id="ASM75819.1"/>
    </source>
</evidence>
<dbReference type="Gene3D" id="3.10.450.610">
    <property type="match status" value="1"/>
</dbReference>
<gene>
    <name evidence="1" type="ORF">VITFI_CDS0040</name>
</gene>
<protein>
    <submittedName>
        <fullName evidence="1">Uncharacterized protein</fullName>
    </submittedName>
</protein>
<name>A0A221KA12_VITFI</name>
<dbReference type="AlphaFoldDB" id="A0A221KA12"/>
<dbReference type="KEGG" id="vff:VITFI_CDS0040"/>
<evidence type="ECO:0000313" key="2">
    <source>
        <dbReference type="Proteomes" id="UP000199729"/>
    </source>
</evidence>
<accession>A0A221KA12</accession>
<sequence length="100" mass="11088">MHFIHMSTRVTHPGSAHNPPCGQTIWAECTLEQEAGVAWDWVQICDGVIAMADPMSVVTNLRLVGERGQVLTAREAALYLSRLVQQLPWQDEVLNALHVA</sequence>
<reference evidence="1 2" key="1">
    <citation type="submission" date="2017-07" db="EMBL/GenBank/DDBJ databases">
        <title>Complete Genome Sequence of the cosmetic ferment Vitreoscilla filiformis (ATCC15551).</title>
        <authorList>
            <person name="Contreras S."/>
            <person name="Sagory-Zalkind P."/>
            <person name="Blanquart H."/>
            <person name="Iltis A."/>
            <person name="Morand S.C."/>
        </authorList>
    </citation>
    <scope>NUCLEOTIDE SEQUENCE [LARGE SCALE GENOMIC DNA]</scope>
    <source>
        <strain evidence="1 2">ATCC 15551</strain>
    </source>
</reference>
<dbReference type="EMBL" id="CP022423">
    <property type="protein sequence ID" value="ASM75819.1"/>
    <property type="molecule type" value="Genomic_DNA"/>
</dbReference>